<dbReference type="AlphaFoldDB" id="A0A177KSB6"/>
<dbReference type="RefSeq" id="WP_018393729.1">
    <property type="nucleotide sequence ID" value="NZ_LQWZ01000023.1"/>
</dbReference>
<evidence type="ECO:0000313" key="9">
    <source>
        <dbReference type="Proteomes" id="UP000077271"/>
    </source>
</evidence>
<organism evidence="8 9">
    <name type="scientific">Domibacillus aminovorans</name>
    <dbReference type="NCBI Taxonomy" id="29332"/>
    <lineage>
        <taxon>Bacteria</taxon>
        <taxon>Bacillati</taxon>
        <taxon>Bacillota</taxon>
        <taxon>Bacilli</taxon>
        <taxon>Bacillales</taxon>
        <taxon>Bacillaceae</taxon>
        <taxon>Domibacillus</taxon>
    </lineage>
</organism>
<dbReference type="NCBIfam" id="NF033795">
    <property type="entry name" value="chaper_CopZ_Bs"/>
    <property type="match status" value="1"/>
</dbReference>
<evidence type="ECO:0000259" key="7">
    <source>
        <dbReference type="PROSITE" id="PS50846"/>
    </source>
</evidence>
<dbReference type="PANTHER" id="PTHR46594">
    <property type="entry name" value="P-TYPE CATION-TRANSPORTING ATPASE"/>
    <property type="match status" value="1"/>
</dbReference>
<keyword evidence="6" id="KW-0143">Chaperone</keyword>
<dbReference type="Pfam" id="PF00403">
    <property type="entry name" value="HMA"/>
    <property type="match status" value="1"/>
</dbReference>
<dbReference type="InterPro" id="IPR000428">
    <property type="entry name" value="Cu-bd"/>
</dbReference>
<dbReference type="GO" id="GO:0005507">
    <property type="term" value="F:copper ion binding"/>
    <property type="evidence" value="ECO:0007669"/>
    <property type="project" value="InterPro"/>
</dbReference>
<evidence type="ECO:0000313" key="8">
    <source>
        <dbReference type="EMBL" id="OAH55845.1"/>
    </source>
</evidence>
<dbReference type="InterPro" id="IPR049740">
    <property type="entry name" value="CopZ"/>
</dbReference>
<evidence type="ECO:0000256" key="2">
    <source>
        <dbReference type="ARBA" id="ARBA00015313"/>
    </source>
</evidence>
<evidence type="ECO:0000256" key="5">
    <source>
        <dbReference type="ARBA" id="ARBA00023008"/>
    </source>
</evidence>
<dbReference type="GO" id="GO:0006825">
    <property type="term" value="P:copper ion transport"/>
    <property type="evidence" value="ECO:0007669"/>
    <property type="project" value="InterPro"/>
</dbReference>
<evidence type="ECO:0000256" key="3">
    <source>
        <dbReference type="ARBA" id="ARBA00022490"/>
    </source>
</evidence>
<evidence type="ECO:0000256" key="4">
    <source>
        <dbReference type="ARBA" id="ARBA00022723"/>
    </source>
</evidence>
<evidence type="ECO:0000256" key="1">
    <source>
        <dbReference type="ARBA" id="ARBA00004496"/>
    </source>
</evidence>
<dbReference type="Proteomes" id="UP000077271">
    <property type="component" value="Unassembled WGS sequence"/>
</dbReference>
<dbReference type="PRINTS" id="PR00944">
    <property type="entry name" value="CUEXPORT"/>
</dbReference>
<keyword evidence="5" id="KW-0186">Copper</keyword>
<accession>A0A177KSB6</accession>
<dbReference type="InterPro" id="IPR036163">
    <property type="entry name" value="HMA_dom_sf"/>
</dbReference>
<comment type="caution">
    <text evidence="8">The sequence shown here is derived from an EMBL/GenBank/DDBJ whole genome shotgun (WGS) entry which is preliminary data.</text>
</comment>
<feature type="domain" description="HMA" evidence="7">
    <location>
        <begin position="2"/>
        <end position="68"/>
    </location>
</feature>
<protein>
    <recommendedName>
        <fullName evidence="2">Copper chaperone CopZ</fullName>
    </recommendedName>
</protein>
<proteinExistence type="predicted"/>
<dbReference type="PANTHER" id="PTHR46594:SF4">
    <property type="entry name" value="P-TYPE CATION-TRANSPORTING ATPASE"/>
    <property type="match status" value="1"/>
</dbReference>
<comment type="subcellular location">
    <subcellularLocation>
        <location evidence="1">Cytoplasm</location>
    </subcellularLocation>
</comment>
<keyword evidence="3" id="KW-0963">Cytoplasm</keyword>
<dbReference type="InterPro" id="IPR006121">
    <property type="entry name" value="HMA_dom"/>
</dbReference>
<gene>
    <name evidence="8" type="ORF">AWH48_03980</name>
</gene>
<dbReference type="GO" id="GO:0005737">
    <property type="term" value="C:cytoplasm"/>
    <property type="evidence" value="ECO:0007669"/>
    <property type="project" value="UniProtKB-SubCell"/>
</dbReference>
<reference evidence="8 9" key="1">
    <citation type="submission" date="2016-01" db="EMBL/GenBank/DDBJ databases">
        <title>Investigation of taxonomic status of Bacillus aminovorans.</title>
        <authorList>
            <person name="Verma A."/>
            <person name="Pal Y."/>
            <person name="Krishnamurthi S."/>
        </authorList>
    </citation>
    <scope>NUCLEOTIDE SEQUENCE [LARGE SCALE GENOMIC DNA]</scope>
    <source>
        <strain evidence="8 9">DSM 4337</strain>
    </source>
</reference>
<dbReference type="InterPro" id="IPR017969">
    <property type="entry name" value="Heavy-metal-associated_CS"/>
</dbReference>
<keyword evidence="4" id="KW-0479">Metal-binding</keyword>
<dbReference type="PROSITE" id="PS50846">
    <property type="entry name" value="HMA_2"/>
    <property type="match status" value="1"/>
</dbReference>
<dbReference type="SUPFAM" id="SSF55008">
    <property type="entry name" value="HMA, heavy metal-associated domain"/>
    <property type="match status" value="1"/>
</dbReference>
<sequence length="70" mass="7775">MEHTTLTVQGMSCGHCIQSIEGSVGELNGVNSVKVHLQEHTVDVEFDRKQVSLDKIKEAIDEQGYEVAYL</sequence>
<dbReference type="InterPro" id="IPR006122">
    <property type="entry name" value="HMA_Cu_ion-bd"/>
</dbReference>
<name>A0A177KSB6_9BACI</name>
<dbReference type="PROSITE" id="PS01047">
    <property type="entry name" value="HMA_1"/>
    <property type="match status" value="1"/>
</dbReference>
<dbReference type="Gene3D" id="3.30.70.100">
    <property type="match status" value="1"/>
</dbReference>
<dbReference type="EMBL" id="LQWZ01000023">
    <property type="protein sequence ID" value="OAH55845.1"/>
    <property type="molecule type" value="Genomic_DNA"/>
</dbReference>
<evidence type="ECO:0000256" key="6">
    <source>
        <dbReference type="ARBA" id="ARBA00023186"/>
    </source>
</evidence>
<dbReference type="NCBIfam" id="TIGR00003">
    <property type="entry name" value="copper ion binding protein"/>
    <property type="match status" value="1"/>
</dbReference>
<dbReference type="FunFam" id="3.30.70.100:FF:000001">
    <property type="entry name" value="ATPase copper transporting beta"/>
    <property type="match status" value="1"/>
</dbReference>
<dbReference type="OrthoDB" id="9813965at2"/>
<dbReference type="CDD" id="cd00371">
    <property type="entry name" value="HMA"/>
    <property type="match status" value="1"/>
</dbReference>